<proteinExistence type="predicted"/>
<dbReference type="Gene3D" id="2.10.260.10">
    <property type="match status" value="1"/>
</dbReference>
<dbReference type="GO" id="GO:0003677">
    <property type="term" value="F:DNA binding"/>
    <property type="evidence" value="ECO:0007669"/>
    <property type="project" value="UniProtKB-KW"/>
</dbReference>
<protein>
    <submittedName>
        <fullName evidence="2">AbrB/MazE/SpoVT family DNA-binding domain-containing protein</fullName>
    </submittedName>
</protein>
<dbReference type="InterPro" id="IPR007159">
    <property type="entry name" value="SpoVT-AbrB_dom"/>
</dbReference>
<evidence type="ECO:0000259" key="1">
    <source>
        <dbReference type="SMART" id="SM00966"/>
    </source>
</evidence>
<dbReference type="InterPro" id="IPR037914">
    <property type="entry name" value="SpoVT-AbrB_sf"/>
</dbReference>
<dbReference type="SUPFAM" id="SSF89447">
    <property type="entry name" value="AbrB/MazE/MraZ-like"/>
    <property type="match status" value="1"/>
</dbReference>
<gene>
    <name evidence="2" type="ORF">HYY20_14520</name>
</gene>
<reference evidence="2" key="1">
    <citation type="submission" date="2020-07" db="EMBL/GenBank/DDBJ databases">
        <title>Huge and variable diversity of episymbiotic CPR bacteria and DPANN archaea in groundwater ecosystems.</title>
        <authorList>
            <person name="He C.Y."/>
            <person name="Keren R."/>
            <person name="Whittaker M."/>
            <person name="Farag I.F."/>
            <person name="Doudna J."/>
            <person name="Cate J.H.D."/>
            <person name="Banfield J.F."/>
        </authorList>
    </citation>
    <scope>NUCLEOTIDE SEQUENCE</scope>
    <source>
        <strain evidence="2">NC_groundwater_672_Ag_B-0.1um_62_36</strain>
    </source>
</reference>
<dbReference type="Proteomes" id="UP000769766">
    <property type="component" value="Unassembled WGS sequence"/>
</dbReference>
<organism evidence="2 3">
    <name type="scientific">Tectimicrobiota bacterium</name>
    <dbReference type="NCBI Taxonomy" id="2528274"/>
    <lineage>
        <taxon>Bacteria</taxon>
        <taxon>Pseudomonadati</taxon>
        <taxon>Nitrospinota/Tectimicrobiota group</taxon>
        <taxon>Candidatus Tectimicrobiota</taxon>
    </lineage>
</organism>
<comment type="caution">
    <text evidence="2">The sequence shown here is derived from an EMBL/GenBank/DDBJ whole genome shotgun (WGS) entry which is preliminary data.</text>
</comment>
<dbReference type="AlphaFoldDB" id="A0A932CRF3"/>
<sequence>MALKTTVSTRFQTVIPTELRKKFNIKANSKLEWIDGGKVLIVVAVPADPIGAIRGMFKGKGLADALVESRQEERRHLEEKEPRGLD</sequence>
<evidence type="ECO:0000313" key="3">
    <source>
        <dbReference type="Proteomes" id="UP000769766"/>
    </source>
</evidence>
<dbReference type="Pfam" id="PF04014">
    <property type="entry name" value="MazE_antitoxin"/>
    <property type="match status" value="1"/>
</dbReference>
<dbReference type="NCBIfam" id="TIGR01439">
    <property type="entry name" value="lp_hng_hel_AbrB"/>
    <property type="match status" value="1"/>
</dbReference>
<feature type="domain" description="SpoVT-AbrB" evidence="1">
    <location>
        <begin position="5"/>
        <end position="50"/>
    </location>
</feature>
<keyword evidence="2" id="KW-0238">DNA-binding</keyword>
<name>A0A932CRF3_UNCTE</name>
<accession>A0A932CRF3</accession>
<dbReference type="EMBL" id="JACPRF010000445">
    <property type="protein sequence ID" value="MBI2878088.1"/>
    <property type="molecule type" value="Genomic_DNA"/>
</dbReference>
<evidence type="ECO:0000313" key="2">
    <source>
        <dbReference type="EMBL" id="MBI2878088.1"/>
    </source>
</evidence>
<dbReference type="SMART" id="SM00966">
    <property type="entry name" value="SpoVT_AbrB"/>
    <property type="match status" value="1"/>
</dbReference>